<dbReference type="AlphaFoldDB" id="A0A6G0VUP8"/>
<keyword evidence="5" id="KW-0238">DNA-binding</keyword>
<protein>
    <recommendedName>
        <fullName evidence="6">OB domain-containing protein</fullName>
    </recommendedName>
</protein>
<dbReference type="Proteomes" id="UP000478052">
    <property type="component" value="Unassembled WGS sequence"/>
</dbReference>
<feature type="non-terminal residue" evidence="7">
    <location>
        <position position="1"/>
    </location>
</feature>
<evidence type="ECO:0000259" key="6">
    <source>
        <dbReference type="Pfam" id="PF01336"/>
    </source>
</evidence>
<name>A0A6G0VUP8_APHCR</name>
<evidence type="ECO:0000313" key="8">
    <source>
        <dbReference type="Proteomes" id="UP000478052"/>
    </source>
</evidence>
<dbReference type="Pfam" id="PF01336">
    <property type="entry name" value="tRNA_anti-codon"/>
    <property type="match status" value="1"/>
</dbReference>
<evidence type="ECO:0000256" key="3">
    <source>
        <dbReference type="ARBA" id="ARBA00022771"/>
    </source>
</evidence>
<dbReference type="InterPro" id="IPR012340">
    <property type="entry name" value="NA-bd_OB-fold"/>
</dbReference>
<feature type="domain" description="OB" evidence="6">
    <location>
        <begin position="73"/>
        <end position="132"/>
    </location>
</feature>
<dbReference type="EMBL" id="VUJU01012186">
    <property type="protein sequence ID" value="KAF0708438.1"/>
    <property type="molecule type" value="Genomic_DNA"/>
</dbReference>
<dbReference type="Gene3D" id="2.40.50.140">
    <property type="entry name" value="Nucleic acid-binding proteins"/>
    <property type="match status" value="1"/>
</dbReference>
<dbReference type="FunFam" id="2.40.50.140:FF:000041">
    <property type="entry name" value="Replication protein A subunit"/>
    <property type="match status" value="1"/>
</dbReference>
<gene>
    <name evidence="7" type="ORF">FWK35_00024507</name>
</gene>
<dbReference type="SUPFAM" id="SSF50249">
    <property type="entry name" value="Nucleic acid-binding proteins"/>
    <property type="match status" value="1"/>
</dbReference>
<dbReference type="InterPro" id="IPR004365">
    <property type="entry name" value="NA-bd_OB_tRNA"/>
</dbReference>
<comment type="caution">
    <text evidence="7">The sequence shown here is derived from an EMBL/GenBank/DDBJ whole genome shotgun (WGS) entry which is preliminary data.</text>
</comment>
<evidence type="ECO:0000256" key="5">
    <source>
        <dbReference type="ARBA" id="ARBA00023125"/>
    </source>
</evidence>
<keyword evidence="2" id="KW-0479">Metal-binding</keyword>
<evidence type="ECO:0000256" key="1">
    <source>
        <dbReference type="ARBA" id="ARBA00005690"/>
    </source>
</evidence>
<dbReference type="GO" id="GO:0008270">
    <property type="term" value="F:zinc ion binding"/>
    <property type="evidence" value="ECO:0007669"/>
    <property type="project" value="UniProtKB-KW"/>
</dbReference>
<dbReference type="OrthoDB" id="1751331at2759"/>
<comment type="similarity">
    <text evidence="1">Belongs to the replication factor A protein 1 family.</text>
</comment>
<proteinExistence type="inferred from homology"/>
<reference evidence="7 8" key="1">
    <citation type="submission" date="2019-08" db="EMBL/GenBank/DDBJ databases">
        <title>Whole genome of Aphis craccivora.</title>
        <authorList>
            <person name="Voronova N.V."/>
            <person name="Shulinski R.S."/>
            <person name="Bandarenka Y.V."/>
            <person name="Zhorov D.G."/>
            <person name="Warner D."/>
        </authorList>
    </citation>
    <scope>NUCLEOTIDE SEQUENCE [LARGE SCALE GENOMIC DNA]</scope>
    <source>
        <strain evidence="7">180601</strain>
        <tissue evidence="7">Whole Body</tissue>
    </source>
</reference>
<keyword evidence="4" id="KW-0862">Zinc</keyword>
<accession>A0A6G0VUP8</accession>
<evidence type="ECO:0000313" key="7">
    <source>
        <dbReference type="EMBL" id="KAF0708438.1"/>
    </source>
</evidence>
<sequence>TLLIINSCINGVIRETKINKYKSYLPDILKILKVSKNLKSREKTEEKKITSDNIVQNVKLTKISELKENMKEWTVKGRITNKPTINTFHNNGNKLFNFDLIDTSGEIRCVAFGRILDQLYDLIKIQKVYYVSPSEHSPYNLHT</sequence>
<keyword evidence="8" id="KW-1185">Reference proteome</keyword>
<dbReference type="GO" id="GO:0003677">
    <property type="term" value="F:DNA binding"/>
    <property type="evidence" value="ECO:0007669"/>
    <property type="project" value="UniProtKB-KW"/>
</dbReference>
<evidence type="ECO:0000256" key="2">
    <source>
        <dbReference type="ARBA" id="ARBA00022723"/>
    </source>
</evidence>
<organism evidence="7 8">
    <name type="scientific">Aphis craccivora</name>
    <name type="common">Cowpea aphid</name>
    <dbReference type="NCBI Taxonomy" id="307492"/>
    <lineage>
        <taxon>Eukaryota</taxon>
        <taxon>Metazoa</taxon>
        <taxon>Ecdysozoa</taxon>
        <taxon>Arthropoda</taxon>
        <taxon>Hexapoda</taxon>
        <taxon>Insecta</taxon>
        <taxon>Pterygota</taxon>
        <taxon>Neoptera</taxon>
        <taxon>Paraneoptera</taxon>
        <taxon>Hemiptera</taxon>
        <taxon>Sternorrhyncha</taxon>
        <taxon>Aphidomorpha</taxon>
        <taxon>Aphidoidea</taxon>
        <taxon>Aphididae</taxon>
        <taxon>Aphidini</taxon>
        <taxon>Aphis</taxon>
        <taxon>Aphis</taxon>
    </lineage>
</organism>
<keyword evidence="3" id="KW-0863">Zinc-finger</keyword>
<evidence type="ECO:0000256" key="4">
    <source>
        <dbReference type="ARBA" id="ARBA00022833"/>
    </source>
</evidence>